<reference evidence="1" key="1">
    <citation type="submission" date="2021-06" db="EMBL/GenBank/DDBJ databases">
        <authorList>
            <person name="Kallberg Y."/>
            <person name="Tangrot J."/>
            <person name="Rosling A."/>
        </authorList>
    </citation>
    <scope>NUCLEOTIDE SEQUENCE</scope>
    <source>
        <strain evidence="1">IN212</strain>
    </source>
</reference>
<dbReference type="Proteomes" id="UP000789396">
    <property type="component" value="Unassembled WGS sequence"/>
</dbReference>
<proteinExistence type="predicted"/>
<keyword evidence="2" id="KW-1185">Reference proteome</keyword>
<feature type="non-terminal residue" evidence="1">
    <location>
        <position position="1"/>
    </location>
</feature>
<evidence type="ECO:0000313" key="2">
    <source>
        <dbReference type="Proteomes" id="UP000789396"/>
    </source>
</evidence>
<gene>
    <name evidence="1" type="ORF">RFULGI_LOCUS17313</name>
</gene>
<evidence type="ECO:0000313" key="1">
    <source>
        <dbReference type="EMBL" id="CAG8796812.1"/>
    </source>
</evidence>
<feature type="non-terminal residue" evidence="1">
    <location>
        <position position="60"/>
    </location>
</feature>
<protein>
    <submittedName>
        <fullName evidence="1">20001_t:CDS:1</fullName>
    </submittedName>
</protein>
<dbReference type="AlphaFoldDB" id="A0A9N9P2K1"/>
<accession>A0A9N9P2K1</accession>
<name>A0A9N9P2K1_9GLOM</name>
<dbReference type="OrthoDB" id="10437450at2759"/>
<comment type="caution">
    <text evidence="1">The sequence shown here is derived from an EMBL/GenBank/DDBJ whole genome shotgun (WGS) entry which is preliminary data.</text>
</comment>
<dbReference type="EMBL" id="CAJVPZ010067153">
    <property type="protein sequence ID" value="CAG8796812.1"/>
    <property type="molecule type" value="Genomic_DNA"/>
</dbReference>
<organism evidence="1 2">
    <name type="scientific">Racocetra fulgida</name>
    <dbReference type="NCBI Taxonomy" id="60492"/>
    <lineage>
        <taxon>Eukaryota</taxon>
        <taxon>Fungi</taxon>
        <taxon>Fungi incertae sedis</taxon>
        <taxon>Mucoromycota</taxon>
        <taxon>Glomeromycotina</taxon>
        <taxon>Glomeromycetes</taxon>
        <taxon>Diversisporales</taxon>
        <taxon>Gigasporaceae</taxon>
        <taxon>Racocetra</taxon>
    </lineage>
</organism>
<sequence>ITKYLYEILSIGFTEKERFCNKNKKLYQKLETLQKGINKQKIENLIEKRRKLIKNILRTF</sequence>